<dbReference type="Pfam" id="PF00425">
    <property type="entry name" value="Chorismate_bind"/>
    <property type="match status" value="1"/>
</dbReference>
<protein>
    <recommendedName>
        <fullName evidence="1">anthranilate synthase</fullName>
        <ecNumber evidence="1">4.1.3.27</ecNumber>
    </recommendedName>
</protein>
<dbReference type="Gene3D" id="3.60.120.10">
    <property type="entry name" value="Anthranilate synthase"/>
    <property type="match status" value="1"/>
</dbReference>
<evidence type="ECO:0000256" key="2">
    <source>
        <dbReference type="ARBA" id="ARBA00022962"/>
    </source>
</evidence>
<dbReference type="CDD" id="cd01743">
    <property type="entry name" value="GATase1_Anthranilate_Synthase"/>
    <property type="match status" value="1"/>
</dbReference>
<dbReference type="GO" id="GO:0000162">
    <property type="term" value="P:L-tryptophan biosynthetic process"/>
    <property type="evidence" value="ECO:0007669"/>
    <property type="project" value="TreeGrafter"/>
</dbReference>
<gene>
    <name evidence="7" type="primary">phzE1_2</name>
    <name evidence="7" type="ORF">Aau02nite_25430</name>
</gene>
<feature type="domain" description="Glutamine amidotransferase" evidence="5">
    <location>
        <begin position="432"/>
        <end position="612"/>
    </location>
</feature>
<accession>A0A919S9V6</accession>
<comment type="caution">
    <text evidence="7">The sequence shown here is derived from an EMBL/GenBank/DDBJ whole genome shotgun (WGS) entry which is preliminary data.</text>
</comment>
<dbReference type="GO" id="GO:0004049">
    <property type="term" value="F:anthranilate synthase activity"/>
    <property type="evidence" value="ECO:0007669"/>
    <property type="project" value="UniProtKB-EC"/>
</dbReference>
<dbReference type="PROSITE" id="PS51273">
    <property type="entry name" value="GATASE_TYPE_1"/>
    <property type="match status" value="1"/>
</dbReference>
<dbReference type="InterPro" id="IPR029062">
    <property type="entry name" value="Class_I_gatase-like"/>
</dbReference>
<proteinExistence type="predicted"/>
<dbReference type="PRINTS" id="PR00096">
    <property type="entry name" value="GATASE"/>
</dbReference>
<dbReference type="Pfam" id="PF00117">
    <property type="entry name" value="GATase"/>
    <property type="match status" value="1"/>
</dbReference>
<sequence length="644" mass="68375">MNPVFAGLPAASAFALLHRPGTAAGEVLVLVGEPLTVPSLADLPVPAAGGDGQVLAVLPYRQITERGLHCVDDRTPLVAIEVRGRRSIPVADALRWLPGSAPLPEPGDFDVSDADYAATVRQVLDGDIGAGHGSNFVIRRDFRAAFDGWSPHAALALFRRLLLAERGAYWTFVVCRPGRTLAGATPECHLRVAGGVATMNPISGTYRYPPAGPDTAGLLRFLGDRKETGELLMVVDEELKMMARVCDGGGRVRGPWLRAMSRLAHTEYLIDGPTSLDARDLLRLTMPAPTVTGSPVASACRVIAGHERSGRGYYGGVIALLGPRSLDAALIIRTADIDDHGQVRMGVGATLVRDSSPAAEAAETRAKAAALVAAMRAPGARAGTTVRRAGVLSDPRVTAALRNRNDGLSHFWRGREAAGPAAGGPPAGRRLLLIEAEDDFTAMLATVARSLGVTVRISRWDAIPRDGYDVVLVGPGPGDPGDRADPRIAGLHRVVRRLLSERTPVLAVCLGHQILAGVLGLPVTRLGEPAQGARRTIDWYGRPQRVGFYNSFTAVSDRDVVHSPLVAGPVHVLRDRVTAAVHALRASRFRTTQFHLESLLTEHGPAILRDMLNSVPAAAPIPPVSPVPLIRTAKRTMPARPDGD</sequence>
<evidence type="ECO:0000313" key="7">
    <source>
        <dbReference type="EMBL" id="GIM66990.1"/>
    </source>
</evidence>
<dbReference type="SUPFAM" id="SSF52317">
    <property type="entry name" value="Class I glutamine amidotransferase-like"/>
    <property type="match status" value="1"/>
</dbReference>
<organism evidence="7 8">
    <name type="scientific">Actinoplanes auranticolor</name>
    <dbReference type="NCBI Taxonomy" id="47988"/>
    <lineage>
        <taxon>Bacteria</taxon>
        <taxon>Bacillati</taxon>
        <taxon>Actinomycetota</taxon>
        <taxon>Actinomycetes</taxon>
        <taxon>Micromonosporales</taxon>
        <taxon>Micromonosporaceae</taxon>
        <taxon>Actinoplanes</taxon>
    </lineage>
</organism>
<feature type="domain" description="Chorismate-utilising enzyme C-terminal" evidence="6">
    <location>
        <begin position="114"/>
        <end position="367"/>
    </location>
</feature>
<dbReference type="InterPro" id="IPR005801">
    <property type="entry name" value="ADC_synthase"/>
</dbReference>
<dbReference type="PRINTS" id="PR00097">
    <property type="entry name" value="ANTSNTHASEII"/>
</dbReference>
<dbReference type="SUPFAM" id="SSF56322">
    <property type="entry name" value="ADC synthase"/>
    <property type="match status" value="1"/>
</dbReference>
<dbReference type="PRINTS" id="PR00099">
    <property type="entry name" value="CPSGATASE"/>
</dbReference>
<keyword evidence="8" id="KW-1185">Reference proteome</keyword>
<evidence type="ECO:0000256" key="3">
    <source>
        <dbReference type="ARBA" id="ARBA00023239"/>
    </source>
</evidence>
<dbReference type="InterPro" id="IPR006221">
    <property type="entry name" value="TrpG/PapA_dom"/>
</dbReference>
<keyword evidence="3" id="KW-0456">Lyase</keyword>
<dbReference type="AlphaFoldDB" id="A0A919S9V6"/>
<dbReference type="PANTHER" id="PTHR11236">
    <property type="entry name" value="AMINOBENZOATE/ANTHRANILATE SYNTHASE"/>
    <property type="match status" value="1"/>
</dbReference>
<name>A0A919S9V6_9ACTN</name>
<dbReference type="InterPro" id="IPR015890">
    <property type="entry name" value="Chorismate_C"/>
</dbReference>
<keyword evidence="2" id="KW-0315">Glutamine amidotransferase</keyword>
<reference evidence="7" key="1">
    <citation type="submission" date="2021-03" db="EMBL/GenBank/DDBJ databases">
        <title>Whole genome shotgun sequence of Actinoplanes auranticolor NBRC 12245.</title>
        <authorList>
            <person name="Komaki H."/>
            <person name="Tamura T."/>
        </authorList>
    </citation>
    <scope>NUCLEOTIDE SEQUENCE</scope>
    <source>
        <strain evidence="7">NBRC 12245</strain>
    </source>
</reference>
<dbReference type="EMBL" id="BOQL01000021">
    <property type="protein sequence ID" value="GIM66990.1"/>
    <property type="molecule type" value="Genomic_DNA"/>
</dbReference>
<dbReference type="EC" id="4.1.3.27" evidence="1"/>
<dbReference type="PANTHER" id="PTHR11236:SF49">
    <property type="entry name" value="ANTHRANILATE SYNTHASE COMPONENT 1"/>
    <property type="match status" value="1"/>
</dbReference>
<evidence type="ECO:0000256" key="4">
    <source>
        <dbReference type="ARBA" id="ARBA00047683"/>
    </source>
</evidence>
<dbReference type="Proteomes" id="UP000681340">
    <property type="component" value="Unassembled WGS sequence"/>
</dbReference>
<evidence type="ECO:0000313" key="8">
    <source>
        <dbReference type="Proteomes" id="UP000681340"/>
    </source>
</evidence>
<evidence type="ECO:0000259" key="6">
    <source>
        <dbReference type="Pfam" id="PF00425"/>
    </source>
</evidence>
<dbReference type="InterPro" id="IPR017926">
    <property type="entry name" value="GATASE"/>
</dbReference>
<comment type="catalytic activity">
    <reaction evidence="4">
        <text>chorismate + L-glutamine = anthranilate + pyruvate + L-glutamate + H(+)</text>
        <dbReference type="Rhea" id="RHEA:21732"/>
        <dbReference type="ChEBI" id="CHEBI:15361"/>
        <dbReference type="ChEBI" id="CHEBI:15378"/>
        <dbReference type="ChEBI" id="CHEBI:16567"/>
        <dbReference type="ChEBI" id="CHEBI:29748"/>
        <dbReference type="ChEBI" id="CHEBI:29985"/>
        <dbReference type="ChEBI" id="CHEBI:58359"/>
        <dbReference type="EC" id="4.1.3.27"/>
    </reaction>
</comment>
<evidence type="ECO:0000259" key="5">
    <source>
        <dbReference type="Pfam" id="PF00117"/>
    </source>
</evidence>
<evidence type="ECO:0000256" key="1">
    <source>
        <dbReference type="ARBA" id="ARBA00012266"/>
    </source>
</evidence>
<dbReference type="Gene3D" id="3.40.50.880">
    <property type="match status" value="1"/>
</dbReference>
<dbReference type="InterPro" id="IPR019999">
    <property type="entry name" value="Anth_synth_I-like"/>
</dbReference>